<dbReference type="AlphaFoldDB" id="A0A6J5DV00"/>
<dbReference type="Pfam" id="PF13673">
    <property type="entry name" value="Acetyltransf_10"/>
    <property type="match status" value="1"/>
</dbReference>
<keyword evidence="3" id="KW-1185">Reference proteome</keyword>
<dbReference type="InterPro" id="IPR016181">
    <property type="entry name" value="Acyl_CoA_acyltransferase"/>
</dbReference>
<dbReference type="EMBL" id="CADIKH010000012">
    <property type="protein sequence ID" value="CAB3757121.1"/>
    <property type="molecule type" value="Genomic_DNA"/>
</dbReference>
<dbReference type="SUPFAM" id="SSF55729">
    <property type="entry name" value="Acyl-CoA N-acyltransferases (Nat)"/>
    <property type="match status" value="1"/>
</dbReference>
<dbReference type="InterPro" id="IPR052523">
    <property type="entry name" value="Trichothecene_AcTrans"/>
</dbReference>
<protein>
    <recommendedName>
        <fullName evidence="1">N-acetyltransferase domain-containing protein</fullName>
    </recommendedName>
</protein>
<sequence>MTQAIDTARLATCEAMLAGMLARAFEQDPIARYVFPDNTVRRHRLVSTYRLYLRVFAQRGRVCANDAHSAAALWLPPGQYPLTLMQHLRLLPRMIWATGMNRFPAANRVLDHLDDMHPTNRKFWYLGVLGVEPVRQHQGLGSELLRDGLHMCDQDRIAAYLETGEPSTLPFYAHFGFSVLRESRLPDGPTIWALWRDPNPD</sequence>
<evidence type="ECO:0000313" key="2">
    <source>
        <dbReference type="EMBL" id="CAB3757121.1"/>
    </source>
</evidence>
<dbReference type="GO" id="GO:0016747">
    <property type="term" value="F:acyltransferase activity, transferring groups other than amino-acyl groups"/>
    <property type="evidence" value="ECO:0007669"/>
    <property type="project" value="InterPro"/>
</dbReference>
<proteinExistence type="predicted"/>
<dbReference type="CDD" id="cd04301">
    <property type="entry name" value="NAT_SF"/>
    <property type="match status" value="1"/>
</dbReference>
<reference evidence="2 3" key="1">
    <citation type="submission" date="2020-04" db="EMBL/GenBank/DDBJ databases">
        <authorList>
            <person name="De Canck E."/>
        </authorList>
    </citation>
    <scope>NUCLEOTIDE SEQUENCE [LARGE SCALE GENOMIC DNA]</scope>
    <source>
        <strain evidence="2 3">LMG 29542</strain>
    </source>
</reference>
<dbReference type="PANTHER" id="PTHR42791">
    <property type="entry name" value="GNAT FAMILY ACETYLTRANSFERASE"/>
    <property type="match status" value="1"/>
</dbReference>
<name>A0A6J5DV00_9BURK</name>
<organism evidence="2 3">
    <name type="scientific">Paraburkholderia humisilvae</name>
    <dbReference type="NCBI Taxonomy" id="627669"/>
    <lineage>
        <taxon>Bacteria</taxon>
        <taxon>Pseudomonadati</taxon>
        <taxon>Pseudomonadota</taxon>
        <taxon>Betaproteobacteria</taxon>
        <taxon>Burkholderiales</taxon>
        <taxon>Burkholderiaceae</taxon>
        <taxon>Paraburkholderia</taxon>
    </lineage>
</organism>
<dbReference type="RefSeq" id="WP_175227254.1">
    <property type="nucleotide sequence ID" value="NZ_CADIKH010000012.1"/>
</dbReference>
<dbReference type="InterPro" id="IPR000182">
    <property type="entry name" value="GNAT_dom"/>
</dbReference>
<dbReference type="Proteomes" id="UP000494363">
    <property type="component" value="Unassembled WGS sequence"/>
</dbReference>
<dbReference type="Gene3D" id="3.40.630.30">
    <property type="match status" value="1"/>
</dbReference>
<evidence type="ECO:0000259" key="1">
    <source>
        <dbReference type="Pfam" id="PF13673"/>
    </source>
</evidence>
<gene>
    <name evidence="2" type="ORF">LMG29542_03011</name>
</gene>
<feature type="domain" description="N-acetyltransferase" evidence="1">
    <location>
        <begin position="125"/>
        <end position="185"/>
    </location>
</feature>
<accession>A0A6J5DV00</accession>
<dbReference type="PANTHER" id="PTHR42791:SF1">
    <property type="entry name" value="N-ACETYLTRANSFERASE DOMAIN-CONTAINING PROTEIN"/>
    <property type="match status" value="1"/>
</dbReference>
<evidence type="ECO:0000313" key="3">
    <source>
        <dbReference type="Proteomes" id="UP000494363"/>
    </source>
</evidence>